<evidence type="ECO:0000313" key="15">
    <source>
        <dbReference type="EMBL" id="SOD93306.1"/>
    </source>
</evidence>
<dbReference type="EC" id="3.1.12.1" evidence="3 13"/>
<dbReference type="InterPro" id="IPR051827">
    <property type="entry name" value="Cas4_exonuclease"/>
</dbReference>
<evidence type="ECO:0000256" key="8">
    <source>
        <dbReference type="ARBA" id="ARBA00022839"/>
    </source>
</evidence>
<evidence type="ECO:0000256" key="10">
    <source>
        <dbReference type="ARBA" id="ARBA00023014"/>
    </source>
</evidence>
<evidence type="ECO:0000313" key="16">
    <source>
        <dbReference type="Proteomes" id="UP000219621"/>
    </source>
</evidence>
<keyword evidence="10 13" id="KW-0411">Iron-sulfur</keyword>
<dbReference type="GO" id="GO:0004527">
    <property type="term" value="F:exonuclease activity"/>
    <property type="evidence" value="ECO:0007669"/>
    <property type="project" value="UniProtKB-KW"/>
</dbReference>
<dbReference type="NCBIfam" id="TIGR00372">
    <property type="entry name" value="cas4"/>
    <property type="match status" value="1"/>
</dbReference>
<dbReference type="InterPro" id="IPR011604">
    <property type="entry name" value="PDDEXK-like_dom_sf"/>
</dbReference>
<gene>
    <name evidence="15" type="ORF">SAMN05421508_10322</name>
</gene>
<comment type="cofactor">
    <cofactor evidence="13">
        <name>Mg(2+)</name>
        <dbReference type="ChEBI" id="CHEBI:18420"/>
    </cofactor>
    <cofactor evidence="13">
        <name>Mn(2+)</name>
        <dbReference type="ChEBI" id="CHEBI:29035"/>
    </cofactor>
    <text evidence="13">Mg(2+) or Mn(2+) required for ssDNA cleavage activity.</text>
</comment>
<keyword evidence="7 13" id="KW-0378">Hydrolase</keyword>
<dbReference type="GO" id="GO:0046872">
    <property type="term" value="F:metal ion binding"/>
    <property type="evidence" value="ECO:0007669"/>
    <property type="project" value="UniProtKB-KW"/>
</dbReference>
<evidence type="ECO:0000256" key="12">
    <source>
        <dbReference type="ARBA" id="ARBA00023211"/>
    </source>
</evidence>
<name>A0A286GDI6_9PROT</name>
<accession>A0A286GDI6</accession>
<dbReference type="Proteomes" id="UP000219621">
    <property type="component" value="Unassembled WGS sequence"/>
</dbReference>
<dbReference type="AlphaFoldDB" id="A0A286GDI6"/>
<dbReference type="PANTHER" id="PTHR36531">
    <property type="entry name" value="CRISPR-ASSOCIATED EXONUCLEASE CAS4"/>
    <property type="match status" value="1"/>
</dbReference>
<dbReference type="Gene3D" id="3.90.320.10">
    <property type="match status" value="1"/>
</dbReference>
<dbReference type="Pfam" id="PF01930">
    <property type="entry name" value="Cas_Cas4"/>
    <property type="match status" value="1"/>
</dbReference>
<dbReference type="GO" id="GO:0051536">
    <property type="term" value="F:iron-sulfur cluster binding"/>
    <property type="evidence" value="ECO:0007669"/>
    <property type="project" value="UniProtKB-KW"/>
</dbReference>
<dbReference type="CDD" id="cd09637">
    <property type="entry name" value="Cas4_I-A_I-B_I-C_I-D_II-B"/>
    <property type="match status" value="1"/>
</dbReference>
<reference evidence="15 16" key="1">
    <citation type="submission" date="2017-09" db="EMBL/GenBank/DDBJ databases">
        <authorList>
            <person name="Ehlers B."/>
            <person name="Leendertz F.H."/>
        </authorList>
    </citation>
    <scope>NUCLEOTIDE SEQUENCE [LARGE SCALE GENOMIC DNA]</scope>
    <source>
        <strain evidence="15 16">USBA 140</strain>
    </source>
</reference>
<comment type="function">
    <text evidence="13">CRISPR (clustered regularly interspaced short palindromic repeat) is an adaptive immune system that provides protection against mobile genetic elements (viruses, transposable elements and conjugative plasmids). CRISPR clusters contain sequences complementary to antecedent mobile elements and target invading nucleic acids. CRISPR clusters are transcribed and processed into CRISPR RNA (crRNA).</text>
</comment>
<evidence type="ECO:0000256" key="11">
    <source>
        <dbReference type="ARBA" id="ARBA00023118"/>
    </source>
</evidence>
<evidence type="ECO:0000256" key="4">
    <source>
        <dbReference type="ARBA" id="ARBA00020049"/>
    </source>
</evidence>
<comment type="similarity">
    <text evidence="2 13">Belongs to the CRISPR-associated exonuclease Cas4 family.</text>
</comment>
<keyword evidence="16" id="KW-1185">Reference proteome</keyword>
<evidence type="ECO:0000256" key="7">
    <source>
        <dbReference type="ARBA" id="ARBA00022801"/>
    </source>
</evidence>
<keyword evidence="12 13" id="KW-0464">Manganese</keyword>
<protein>
    <recommendedName>
        <fullName evidence="4 13">CRISPR-associated exonuclease Cas4</fullName>
        <ecNumber evidence="3 13">3.1.12.1</ecNumber>
    </recommendedName>
</protein>
<keyword evidence="9 13" id="KW-0408">Iron</keyword>
<evidence type="ECO:0000256" key="5">
    <source>
        <dbReference type="ARBA" id="ARBA00022722"/>
    </source>
</evidence>
<comment type="cofactor">
    <cofactor evidence="1">
        <name>[4Fe-4S] cluster</name>
        <dbReference type="ChEBI" id="CHEBI:49883"/>
    </cofactor>
</comment>
<dbReference type="InterPro" id="IPR022765">
    <property type="entry name" value="Dna2/Cas4_DUF83"/>
</dbReference>
<keyword evidence="8 13" id="KW-0269">Exonuclease</keyword>
<evidence type="ECO:0000256" key="9">
    <source>
        <dbReference type="ARBA" id="ARBA00023004"/>
    </source>
</evidence>
<dbReference type="RefSeq" id="WP_097278402.1">
    <property type="nucleotide sequence ID" value="NZ_OCNJ01000003.1"/>
</dbReference>
<feature type="domain" description="DUF83" evidence="14">
    <location>
        <begin position="14"/>
        <end position="195"/>
    </location>
</feature>
<organism evidence="15 16">
    <name type="scientific">Caenispirillum bisanense</name>
    <dbReference type="NCBI Taxonomy" id="414052"/>
    <lineage>
        <taxon>Bacteria</taxon>
        <taxon>Pseudomonadati</taxon>
        <taxon>Pseudomonadota</taxon>
        <taxon>Alphaproteobacteria</taxon>
        <taxon>Rhodospirillales</taxon>
        <taxon>Novispirillaceae</taxon>
        <taxon>Caenispirillum</taxon>
    </lineage>
</organism>
<sequence length="229" mass="25488">MEEDDDDIDLLPLSALQHLVFCPRQCVLIHGERQWAENRLTAEGRVLHDRVDTPEEEVRGGLRIARAVPLASRRLGLTGRADVVEFHRDPAAPDAPWRPLPVEYKRGRPKDHDADRVQLCAQALCLEDMLGLPVPEGALFYGQPRRRQTVPFDAALRARTEDLAAELRRLLRAPALPPPLVDDPRCRSCSLVDICRPAVAGRSAARWLDRALGRLLADDAGTAEEDDGP</sequence>
<keyword evidence="5 13" id="KW-0540">Nuclease</keyword>
<evidence type="ECO:0000256" key="2">
    <source>
        <dbReference type="ARBA" id="ARBA00009189"/>
    </source>
</evidence>
<dbReference type="GO" id="GO:0051607">
    <property type="term" value="P:defense response to virus"/>
    <property type="evidence" value="ECO:0007669"/>
    <property type="project" value="UniProtKB-KW"/>
</dbReference>
<evidence type="ECO:0000256" key="3">
    <source>
        <dbReference type="ARBA" id="ARBA00012768"/>
    </source>
</evidence>
<proteinExistence type="inferred from homology"/>
<dbReference type="InterPro" id="IPR013343">
    <property type="entry name" value="CRISPR-assoc_prot_Cas4"/>
</dbReference>
<dbReference type="PANTHER" id="PTHR36531:SF6">
    <property type="entry name" value="DNA REPLICATION ATP-DEPENDENT HELICASE_NUCLEASE DNA2"/>
    <property type="match status" value="1"/>
</dbReference>
<keyword evidence="11 13" id="KW-0051">Antiviral defense</keyword>
<keyword evidence="6 13" id="KW-0479">Metal-binding</keyword>
<dbReference type="EMBL" id="OCNJ01000003">
    <property type="protein sequence ID" value="SOD93306.1"/>
    <property type="molecule type" value="Genomic_DNA"/>
</dbReference>
<comment type="cofactor">
    <cofactor evidence="13">
        <name>iron-sulfur cluster</name>
        <dbReference type="ChEBI" id="CHEBI:30408"/>
    </cofactor>
</comment>
<evidence type="ECO:0000256" key="13">
    <source>
        <dbReference type="RuleBase" id="RU365022"/>
    </source>
</evidence>
<evidence type="ECO:0000256" key="1">
    <source>
        <dbReference type="ARBA" id="ARBA00001966"/>
    </source>
</evidence>
<evidence type="ECO:0000259" key="14">
    <source>
        <dbReference type="Pfam" id="PF01930"/>
    </source>
</evidence>
<evidence type="ECO:0000256" key="6">
    <source>
        <dbReference type="ARBA" id="ARBA00022723"/>
    </source>
</evidence>
<dbReference type="OrthoDB" id="9781776at2"/>